<sequence length="556" mass="58117">MNRRQYLGAVAAGSILGPATTSVTTASTGSMASDLTIADPDGDDDGPGTYTYPTEDAFPDGCYDVSEVVITDTTTHWEWTVHMNGPVTNPWGGDEGFSVQAFQLYLRDPDAPSDVPQSITARAGLTSTFQNGYHYRVIVHGADGQKAVESADNELLVDGIETSVDQQADTIGFRVPKSAFETDDIERMKAAFLVLSQDSFGTGDVRQAFGEEAGDWTFGGIKEGTAETAPRIVDLVGPETVLDQQRLLSEYDAGSSPTIPLYSVESLVTGEPPDRVRAVASPGPTLFGGTEGRLDASDSTDPSGQELSFQWEQTMGPSAELSNATSPRATVTAPRVDSETRVEFRVTVTNEDGVSGTATTAAVIRPQSENPAPVARVVVGDRAVDPGEVVLLDGAPSEDPNGGELAFQWEQTGGEPTVDLSAADSSGAAFTAPDVDEDATLEFTLAVSDGQGKVDTRTVLVTVRGTRTETTTVPSTPPETTARPQKTTERGGGNAVTKDPIDNSKTPPNPDDTAPLADPGEATTGSGSGPGFGSLLGMLGIAGGAVYTLKRRLSDE</sequence>
<dbReference type="PANTHER" id="PTHR46182:SF2">
    <property type="entry name" value="FI19480P1"/>
    <property type="match status" value="1"/>
</dbReference>
<dbReference type="RefSeq" id="WP_049993856.1">
    <property type="nucleotide sequence ID" value="NZ_CP031310.1"/>
</dbReference>
<dbReference type="EMBL" id="CP031310">
    <property type="protein sequence ID" value="QCC50409.1"/>
    <property type="molecule type" value="Genomic_DNA"/>
</dbReference>
<organism evidence="3 4">
    <name type="scientific">Halapricum salinum</name>
    <dbReference type="NCBI Taxonomy" id="1457250"/>
    <lineage>
        <taxon>Archaea</taxon>
        <taxon>Methanobacteriati</taxon>
        <taxon>Methanobacteriota</taxon>
        <taxon>Stenosarchaea group</taxon>
        <taxon>Halobacteria</taxon>
        <taxon>Halobacteriales</taxon>
        <taxon>Haloarculaceae</taxon>
        <taxon>Halapricum</taxon>
    </lineage>
</organism>
<dbReference type="InterPro" id="IPR029865">
    <property type="entry name" value="KIAA0319-like"/>
</dbReference>
<evidence type="ECO:0000313" key="3">
    <source>
        <dbReference type="EMBL" id="QCC50409.1"/>
    </source>
</evidence>
<dbReference type="GO" id="GO:0016020">
    <property type="term" value="C:membrane"/>
    <property type="evidence" value="ECO:0007669"/>
    <property type="project" value="TreeGrafter"/>
</dbReference>
<dbReference type="InterPro" id="IPR019248">
    <property type="entry name" value="Glucodextran_C"/>
</dbReference>
<dbReference type="InterPro" id="IPR013783">
    <property type="entry name" value="Ig-like_fold"/>
</dbReference>
<feature type="domain" description="PKD/Chitinase" evidence="2">
    <location>
        <begin position="374"/>
        <end position="466"/>
    </location>
</feature>
<feature type="compositionally biased region" description="Polar residues" evidence="1">
    <location>
        <begin position="297"/>
        <end position="329"/>
    </location>
</feature>
<gene>
    <name evidence="3" type="ORF">DV733_03785</name>
</gene>
<dbReference type="SMART" id="SM00089">
    <property type="entry name" value="PKD"/>
    <property type="match status" value="2"/>
</dbReference>
<protein>
    <recommendedName>
        <fullName evidence="2">PKD/Chitinase domain-containing protein</fullName>
    </recommendedName>
</protein>
<reference evidence="3 4" key="1">
    <citation type="journal article" date="2019" name="Nat. Commun.">
        <title>A new type of DNA phosphorothioation-based antiviral system in archaea.</title>
        <authorList>
            <person name="Xiong L."/>
            <person name="Liu S."/>
            <person name="Chen S."/>
            <person name="Xiao Y."/>
            <person name="Zhu B."/>
            <person name="Gao Y."/>
            <person name="Zhang Y."/>
            <person name="Chen B."/>
            <person name="Luo J."/>
            <person name="Deng Z."/>
            <person name="Chen X."/>
            <person name="Wang L."/>
            <person name="Chen S."/>
        </authorList>
    </citation>
    <scope>NUCLEOTIDE SEQUENCE [LARGE SCALE GENOMIC DNA]</scope>
    <source>
        <strain evidence="3 4">CBA1105</strain>
    </source>
</reference>
<dbReference type="Proteomes" id="UP000296706">
    <property type="component" value="Chromosome"/>
</dbReference>
<evidence type="ECO:0000256" key="1">
    <source>
        <dbReference type="SAM" id="MobiDB-lite"/>
    </source>
</evidence>
<dbReference type="Pfam" id="PF09985">
    <property type="entry name" value="Glucodextran_C"/>
    <property type="match status" value="1"/>
</dbReference>
<dbReference type="Gene3D" id="2.60.40.10">
    <property type="entry name" value="Immunoglobulins"/>
    <property type="match status" value="2"/>
</dbReference>
<dbReference type="PANTHER" id="PTHR46182">
    <property type="entry name" value="FI19480P1"/>
    <property type="match status" value="1"/>
</dbReference>
<evidence type="ECO:0000259" key="2">
    <source>
        <dbReference type="SMART" id="SM00089"/>
    </source>
</evidence>
<keyword evidence="4" id="KW-1185">Reference proteome</keyword>
<dbReference type="GeneID" id="39846956"/>
<dbReference type="InterPro" id="IPR022409">
    <property type="entry name" value="PKD/Chitinase_dom"/>
</dbReference>
<dbReference type="KEGG" id="hsn:DV733_03785"/>
<proteinExistence type="predicted"/>
<dbReference type="STRING" id="1457250.GCA_000755225_03056"/>
<dbReference type="AlphaFoldDB" id="A0A4D6H946"/>
<name>A0A4D6H946_9EURY</name>
<dbReference type="Pfam" id="PF22352">
    <property type="entry name" value="K319L-like_PKD"/>
    <property type="match status" value="2"/>
</dbReference>
<dbReference type="OrthoDB" id="241964at2157"/>
<feature type="domain" description="PKD/Chitinase" evidence="2">
    <location>
        <begin position="279"/>
        <end position="367"/>
    </location>
</feature>
<dbReference type="GO" id="GO:0031410">
    <property type="term" value="C:cytoplasmic vesicle"/>
    <property type="evidence" value="ECO:0007669"/>
    <property type="project" value="TreeGrafter"/>
</dbReference>
<dbReference type="Gene3D" id="2.60.40.1190">
    <property type="match status" value="1"/>
</dbReference>
<evidence type="ECO:0000313" key="4">
    <source>
        <dbReference type="Proteomes" id="UP000296706"/>
    </source>
</evidence>
<feature type="region of interest" description="Disordered" evidence="1">
    <location>
        <begin position="465"/>
        <end position="537"/>
    </location>
</feature>
<feature type="region of interest" description="Disordered" evidence="1">
    <location>
        <begin position="275"/>
        <end position="336"/>
    </location>
</feature>
<accession>A0A4D6H946</accession>
<feature type="compositionally biased region" description="Low complexity" evidence="1">
    <location>
        <begin position="465"/>
        <end position="481"/>
    </location>
</feature>
<dbReference type="SUPFAM" id="SSF49344">
    <property type="entry name" value="CBD9-like"/>
    <property type="match status" value="1"/>
</dbReference>